<dbReference type="CDD" id="cd03468">
    <property type="entry name" value="PolY_like"/>
    <property type="match status" value="1"/>
</dbReference>
<feature type="domain" description="UmuC" evidence="2">
    <location>
        <begin position="21"/>
        <end position="74"/>
    </location>
</feature>
<dbReference type="AlphaFoldDB" id="A0A1H7AKV0"/>
<sequence length="496" mass="55871">MPKRFLSLWFCHLTTDRMAIRHPELRGKPFVLAGNERGRAIVQASSREAFARGIRPGRAVADARAIFPDIRVFPDRPGWGKRLLYRLAEWCLRYTPIPAADPPSGLMLDISGCPHLWGGESAYLRDLVSALEGKGYRVRAAIADTIGAAWALARYGEQGSIAEVGGQREALLPLPPSALRLESRILEGLEKLGFRQIQQFIDLPAATLRRRFGEGLLLRLGQALGREAEAFQPVQPRVPYEEQLPCLEPIRTAKGIEIALQKLLDTLCQRLSREGKGLRKAVFKGLRVDGKTVEITIGTGRASHNPVHLFRLFALKIPLLEPALGIELFSLEGLLVEKVQLPQEQLWHRSGDPAAVAELLDRIGAKLGSGRMHRFLPQERHWPEHSVRPALSFDEKPDTGWPDLVRPLHLLPVPEPITVMVPLPDYPPVHFKHKGKLVRVARADGPERIEQEWWLQTGPPRDYYCVEDTEGGRYWLFRLGLYGKGEPQWFLHGYFS</sequence>
<dbReference type="PANTHER" id="PTHR35369">
    <property type="entry name" value="BLR3025 PROTEIN-RELATED"/>
    <property type="match status" value="1"/>
</dbReference>
<protein>
    <submittedName>
        <fullName evidence="3">Protein ImuB</fullName>
    </submittedName>
</protein>
<dbReference type="EMBL" id="FNZH01000007">
    <property type="protein sequence ID" value="SEJ66219.1"/>
    <property type="molecule type" value="Genomic_DNA"/>
</dbReference>
<gene>
    <name evidence="3" type="ORF">SAMN05192553_107148</name>
</gene>
<dbReference type="SUPFAM" id="SSF56672">
    <property type="entry name" value="DNA/RNA polymerases"/>
    <property type="match status" value="1"/>
</dbReference>
<keyword evidence="4" id="KW-1185">Reference proteome</keyword>
<proteinExistence type="predicted"/>
<keyword evidence="1" id="KW-0227">DNA damage</keyword>
<evidence type="ECO:0000313" key="3">
    <source>
        <dbReference type="EMBL" id="SEJ66219.1"/>
    </source>
</evidence>
<reference evidence="4" key="1">
    <citation type="submission" date="2016-10" db="EMBL/GenBank/DDBJ databases">
        <authorList>
            <person name="Varghese N."/>
            <person name="Submissions S."/>
        </authorList>
    </citation>
    <scope>NUCLEOTIDE SEQUENCE [LARGE SCALE GENOMIC DNA]</scope>
    <source>
        <strain evidence="4">IBRC-M 10761</strain>
    </source>
</reference>
<dbReference type="InterPro" id="IPR043502">
    <property type="entry name" value="DNA/RNA_pol_sf"/>
</dbReference>
<organism evidence="3 4">
    <name type="scientific">Cyclobacterium xiamenense</name>
    <dbReference type="NCBI Taxonomy" id="1297121"/>
    <lineage>
        <taxon>Bacteria</taxon>
        <taxon>Pseudomonadati</taxon>
        <taxon>Bacteroidota</taxon>
        <taxon>Cytophagia</taxon>
        <taxon>Cytophagales</taxon>
        <taxon>Cyclobacteriaceae</taxon>
        <taxon>Cyclobacterium</taxon>
    </lineage>
</organism>
<dbReference type="InterPro" id="IPR050356">
    <property type="entry name" value="SulA_CellDiv_inhibitor"/>
</dbReference>
<dbReference type="Proteomes" id="UP000199403">
    <property type="component" value="Unassembled WGS sequence"/>
</dbReference>
<dbReference type="Gene3D" id="3.40.1170.60">
    <property type="match status" value="1"/>
</dbReference>
<evidence type="ECO:0000313" key="4">
    <source>
        <dbReference type="Proteomes" id="UP000199403"/>
    </source>
</evidence>
<evidence type="ECO:0000256" key="1">
    <source>
        <dbReference type="ARBA" id="ARBA00022763"/>
    </source>
</evidence>
<dbReference type="PANTHER" id="PTHR35369:SF2">
    <property type="entry name" value="BLR3025 PROTEIN"/>
    <property type="match status" value="1"/>
</dbReference>
<accession>A0A1H7AKV0</accession>
<evidence type="ECO:0000259" key="2">
    <source>
        <dbReference type="PROSITE" id="PS50173"/>
    </source>
</evidence>
<dbReference type="STRING" id="1416801.SAMN05192553_107148"/>
<dbReference type="PROSITE" id="PS50173">
    <property type="entry name" value="UMUC"/>
    <property type="match status" value="1"/>
</dbReference>
<dbReference type="GO" id="GO:0006281">
    <property type="term" value="P:DNA repair"/>
    <property type="evidence" value="ECO:0007669"/>
    <property type="project" value="InterPro"/>
</dbReference>
<name>A0A1H7AKV0_9BACT</name>
<dbReference type="InterPro" id="IPR001126">
    <property type="entry name" value="UmuC"/>
</dbReference>
<dbReference type="Pfam" id="PF00817">
    <property type="entry name" value="IMS"/>
    <property type="match status" value="1"/>
</dbReference>
<dbReference type="RefSeq" id="WP_177179708.1">
    <property type="nucleotide sequence ID" value="NZ_FNZH01000007.1"/>
</dbReference>